<evidence type="ECO:0000313" key="1">
    <source>
        <dbReference type="EMBL" id="HJF33063.1"/>
    </source>
</evidence>
<sequence length="184" mass="21391">MHTGHNGYPAPHYQTYPKIDRLLANWSEQPKGTVYSLISKYGLPNEASTERMIWINNGPWKRTVVHRDTVLHNFPTTHLDYLAQTIDYKVPIEFFDDLAKFDGSLYPDRTAGEITAKCDQEGANFMAINLMNDIVTRRFTVEQARTYAIDIEKRLRLQGQSSLYLEKLFFPKQTHTADPDVRYF</sequence>
<comment type="caution">
    <text evidence="1">The sequence shown here is derived from an EMBL/GenBank/DDBJ whole genome shotgun (WGS) entry which is preliminary data.</text>
</comment>
<dbReference type="AlphaFoldDB" id="A0A921G093"/>
<name>A0A921G093_SPOPS</name>
<dbReference type="EMBL" id="DYWT01000239">
    <property type="protein sequence ID" value="HJF33063.1"/>
    <property type="molecule type" value="Genomic_DNA"/>
</dbReference>
<dbReference type="Proteomes" id="UP000698173">
    <property type="component" value="Unassembled WGS sequence"/>
</dbReference>
<accession>A0A921G093</accession>
<organism evidence="1 2">
    <name type="scientific">Sporosarcina psychrophila</name>
    <name type="common">Bacillus psychrophilus</name>
    <dbReference type="NCBI Taxonomy" id="1476"/>
    <lineage>
        <taxon>Bacteria</taxon>
        <taxon>Bacillati</taxon>
        <taxon>Bacillota</taxon>
        <taxon>Bacilli</taxon>
        <taxon>Bacillales</taxon>
        <taxon>Caryophanaceae</taxon>
        <taxon>Sporosarcina</taxon>
    </lineage>
</organism>
<reference evidence="1" key="1">
    <citation type="journal article" date="2021" name="PeerJ">
        <title>Extensive microbial diversity within the chicken gut microbiome revealed by metagenomics and culture.</title>
        <authorList>
            <person name="Gilroy R."/>
            <person name="Ravi A."/>
            <person name="Getino M."/>
            <person name="Pursley I."/>
            <person name="Horton D.L."/>
            <person name="Alikhan N.F."/>
            <person name="Baker D."/>
            <person name="Gharbi K."/>
            <person name="Hall N."/>
            <person name="Watson M."/>
            <person name="Adriaenssens E.M."/>
            <person name="Foster-Nyarko E."/>
            <person name="Jarju S."/>
            <person name="Secka A."/>
            <person name="Antonio M."/>
            <person name="Oren A."/>
            <person name="Chaudhuri R.R."/>
            <person name="La Ragione R."/>
            <person name="Hildebrand F."/>
            <person name="Pallen M.J."/>
        </authorList>
    </citation>
    <scope>NUCLEOTIDE SEQUENCE</scope>
    <source>
        <strain evidence="1">CHK171-7178</strain>
    </source>
</reference>
<reference evidence="1" key="2">
    <citation type="submission" date="2021-09" db="EMBL/GenBank/DDBJ databases">
        <authorList>
            <person name="Gilroy R."/>
        </authorList>
    </citation>
    <scope>NUCLEOTIDE SEQUENCE</scope>
    <source>
        <strain evidence="1">CHK171-7178</strain>
    </source>
</reference>
<proteinExistence type="predicted"/>
<gene>
    <name evidence="1" type="ORF">K8V56_14975</name>
</gene>
<evidence type="ECO:0000313" key="2">
    <source>
        <dbReference type="Proteomes" id="UP000698173"/>
    </source>
</evidence>
<protein>
    <submittedName>
        <fullName evidence="1">Uncharacterized protein</fullName>
    </submittedName>
</protein>